<name>A0A0W0SJZ2_9GAMM</name>
<gene>
    <name evidence="1" type="ORF">Lbru_1672</name>
</gene>
<evidence type="ECO:0000313" key="2">
    <source>
        <dbReference type="Proteomes" id="UP000054742"/>
    </source>
</evidence>
<dbReference type="RefSeq" id="WP_058441747.1">
    <property type="nucleotide sequence ID" value="NZ_CAAAHU010000027.1"/>
</dbReference>
<evidence type="ECO:0000313" key="1">
    <source>
        <dbReference type="EMBL" id="KTC83703.1"/>
    </source>
</evidence>
<dbReference type="Proteomes" id="UP000054742">
    <property type="component" value="Unassembled WGS sequence"/>
</dbReference>
<protein>
    <recommendedName>
        <fullName evidence="3">CopG-like ribbon-helix-helix domain-containing protein</fullName>
    </recommendedName>
</protein>
<dbReference type="PATRIC" id="fig|29422.6.peg.1777"/>
<dbReference type="EMBL" id="LNXV01000015">
    <property type="protein sequence ID" value="KTC83703.1"/>
    <property type="molecule type" value="Genomic_DNA"/>
</dbReference>
<keyword evidence="2" id="KW-1185">Reference proteome</keyword>
<evidence type="ECO:0008006" key="3">
    <source>
        <dbReference type="Google" id="ProtNLM"/>
    </source>
</evidence>
<dbReference type="STRING" id="29422.Lbru_1672"/>
<organism evidence="1 2">
    <name type="scientific">Legionella brunensis</name>
    <dbReference type="NCBI Taxonomy" id="29422"/>
    <lineage>
        <taxon>Bacteria</taxon>
        <taxon>Pseudomonadati</taxon>
        <taxon>Pseudomonadota</taxon>
        <taxon>Gammaproteobacteria</taxon>
        <taxon>Legionellales</taxon>
        <taxon>Legionellaceae</taxon>
        <taxon>Legionella</taxon>
    </lineage>
</organism>
<dbReference type="AlphaFoldDB" id="A0A0W0SJZ2"/>
<sequence length="103" mass="11938">MSRLTISLPDNLHQHLSALAINNNESMSNLINRLIRIGLQHWFKNEDNSRENPAVEQYCHQLIIQMNALIKNMSVEMLKLDKEDLEKLQQAAAIKYSELSNNH</sequence>
<accession>A0A0W0SJZ2</accession>
<comment type="caution">
    <text evidence="1">The sequence shown here is derived from an EMBL/GenBank/DDBJ whole genome shotgun (WGS) entry which is preliminary data.</text>
</comment>
<reference evidence="1 2" key="1">
    <citation type="submission" date="2015-11" db="EMBL/GenBank/DDBJ databases">
        <title>Genomic analysis of 38 Legionella species identifies large and diverse effector repertoires.</title>
        <authorList>
            <person name="Burstein D."/>
            <person name="Amaro F."/>
            <person name="Zusman T."/>
            <person name="Lifshitz Z."/>
            <person name="Cohen O."/>
            <person name="Gilbert J.A."/>
            <person name="Pupko T."/>
            <person name="Shuman H.A."/>
            <person name="Segal G."/>
        </authorList>
    </citation>
    <scope>NUCLEOTIDE SEQUENCE [LARGE SCALE GENOMIC DNA]</scope>
    <source>
        <strain evidence="1 2">ATCC 43878</strain>
    </source>
</reference>
<proteinExistence type="predicted"/>